<comment type="caution">
    <text evidence="2">The sequence shown here is derived from an EMBL/GenBank/DDBJ whole genome shotgun (WGS) entry which is preliminary data.</text>
</comment>
<dbReference type="AlphaFoldDB" id="H5UNA5"/>
<sequence>MPLDGADGEAGRLPGVQVEGAPRDGSRAGEPIVHGAVAAGELQLDVPFPTQSATTTRSRSASIGTVAETPPPTGWRRARESGRAVGGAVRCTGASSSAPHPDRAAEAGTTITAPTTRQ</sequence>
<dbReference type="STRING" id="1089455.MOPEL_007_00300"/>
<accession>H5UNA5</accession>
<organism evidence="2 3">
    <name type="scientific">Mobilicoccus pelagius NBRC 104925</name>
    <dbReference type="NCBI Taxonomy" id="1089455"/>
    <lineage>
        <taxon>Bacteria</taxon>
        <taxon>Bacillati</taxon>
        <taxon>Actinomycetota</taxon>
        <taxon>Actinomycetes</taxon>
        <taxon>Micrococcales</taxon>
        <taxon>Dermatophilaceae</taxon>
        <taxon>Mobilicoccus</taxon>
    </lineage>
</organism>
<feature type="region of interest" description="Disordered" evidence="1">
    <location>
        <begin position="1"/>
        <end position="30"/>
    </location>
</feature>
<evidence type="ECO:0000256" key="1">
    <source>
        <dbReference type="SAM" id="MobiDB-lite"/>
    </source>
</evidence>
<feature type="region of interest" description="Disordered" evidence="1">
    <location>
        <begin position="50"/>
        <end position="118"/>
    </location>
</feature>
<dbReference type="Proteomes" id="UP000004367">
    <property type="component" value="Unassembled WGS sequence"/>
</dbReference>
<feature type="compositionally biased region" description="Low complexity" evidence="1">
    <location>
        <begin position="50"/>
        <end position="62"/>
    </location>
</feature>
<reference evidence="2 3" key="1">
    <citation type="submission" date="2012-02" db="EMBL/GenBank/DDBJ databases">
        <title>Whole genome shotgun sequence of Mobilicoccus pelagius NBRC 104925.</title>
        <authorList>
            <person name="Yoshida Y."/>
            <person name="Hosoyama A."/>
            <person name="Tsuchikane K."/>
            <person name="Katsumata H."/>
            <person name="Yamazaki S."/>
            <person name="Fujita N."/>
        </authorList>
    </citation>
    <scope>NUCLEOTIDE SEQUENCE [LARGE SCALE GENOMIC DNA]</scope>
    <source>
        <strain evidence="2 3">NBRC 104925</strain>
    </source>
</reference>
<gene>
    <name evidence="2" type="ORF">MOPEL_007_00300</name>
</gene>
<name>H5UNA5_9MICO</name>
<feature type="compositionally biased region" description="Polar residues" evidence="1">
    <location>
        <begin position="109"/>
        <end position="118"/>
    </location>
</feature>
<keyword evidence="3" id="KW-1185">Reference proteome</keyword>
<protein>
    <submittedName>
        <fullName evidence="2">Uncharacterized protein</fullName>
    </submittedName>
</protein>
<evidence type="ECO:0000313" key="3">
    <source>
        <dbReference type="Proteomes" id="UP000004367"/>
    </source>
</evidence>
<evidence type="ECO:0000313" key="2">
    <source>
        <dbReference type="EMBL" id="GAB47213.1"/>
    </source>
</evidence>
<proteinExistence type="predicted"/>
<dbReference type="EMBL" id="BAFE01000007">
    <property type="protein sequence ID" value="GAB47213.1"/>
    <property type="molecule type" value="Genomic_DNA"/>
</dbReference>